<evidence type="ECO:0000256" key="2">
    <source>
        <dbReference type="ARBA" id="ARBA00009637"/>
    </source>
</evidence>
<evidence type="ECO:0000256" key="6">
    <source>
        <dbReference type="ARBA" id="ARBA00033271"/>
    </source>
</evidence>
<keyword evidence="10" id="KW-1185">Reference proteome</keyword>
<comment type="similarity">
    <text evidence="2 8">Belongs to the ectoine synthase family.</text>
</comment>
<comment type="catalytic activity">
    <reaction evidence="7 8">
        <text>(2S)-4-acetamido-2-aminobutanoate = L-ectoine + H2O</text>
        <dbReference type="Rhea" id="RHEA:17281"/>
        <dbReference type="ChEBI" id="CHEBI:15377"/>
        <dbReference type="ChEBI" id="CHEBI:58515"/>
        <dbReference type="ChEBI" id="CHEBI:58929"/>
        <dbReference type="EC" id="4.2.1.108"/>
    </reaction>
</comment>
<dbReference type="PANTHER" id="PTHR39289">
    <property type="match status" value="1"/>
</dbReference>
<evidence type="ECO:0000256" key="3">
    <source>
        <dbReference type="ARBA" id="ARBA00013192"/>
    </source>
</evidence>
<dbReference type="PANTHER" id="PTHR39289:SF1">
    <property type="entry name" value="L-ECTOINE SYNTHASE"/>
    <property type="match status" value="1"/>
</dbReference>
<proteinExistence type="inferred from homology"/>
<evidence type="ECO:0000256" key="8">
    <source>
        <dbReference type="HAMAP-Rule" id="MF_01255"/>
    </source>
</evidence>
<sequence length="138" mass="15486">MIVRTLQDCENTSRSVDGGTWKSVRMLLADDQMGFSFHITTIYAGTETPIWYKNHLESVYCMKGEGEIETLSDGKVYPIRPGTLYILDQHDRHLLRATTSDMEMACVFNPPLNGREIHDKDGAYCLDQAPLGQTGVDA</sequence>
<accession>A0A9X3EE24</accession>
<dbReference type="NCBIfam" id="NF009806">
    <property type="entry name" value="PRK13290.1"/>
    <property type="match status" value="1"/>
</dbReference>
<evidence type="ECO:0000313" key="10">
    <source>
        <dbReference type="Proteomes" id="UP001150830"/>
    </source>
</evidence>
<reference evidence="9" key="1">
    <citation type="submission" date="2022-11" db="EMBL/GenBank/DDBJ databases">
        <title>Parathalassolutuus dongxingensis gen. nov., sp. nov., a novel member of family Oceanospirillaceae isolated from a coastal shrimp pond in Guangxi, China.</title>
        <authorList>
            <person name="Chen H."/>
        </authorList>
    </citation>
    <scope>NUCLEOTIDE SEQUENCE</scope>
    <source>
        <strain evidence="9">G-43</strain>
    </source>
</reference>
<dbReference type="GO" id="GO:0019491">
    <property type="term" value="P:ectoine biosynthetic process"/>
    <property type="evidence" value="ECO:0007669"/>
    <property type="project" value="UniProtKB-UniRule"/>
</dbReference>
<comment type="function">
    <text evidence="8">Catalyzes the circularization of gamma-N-acetyl-alpha,gamma-diaminobutyric acid (ADABA) to ectoine (1,4,5,6-tetrahydro-2-methyl-4-pyrimidine carboxylic acid), which is an excellent osmoprotectant.</text>
</comment>
<organism evidence="9 10">
    <name type="scientific">Parathalassolituus penaei</name>
    <dbReference type="NCBI Taxonomy" id="2997323"/>
    <lineage>
        <taxon>Bacteria</taxon>
        <taxon>Pseudomonadati</taxon>
        <taxon>Pseudomonadota</taxon>
        <taxon>Gammaproteobacteria</taxon>
        <taxon>Oceanospirillales</taxon>
        <taxon>Oceanospirillaceae</taxon>
        <taxon>Parathalassolituus</taxon>
    </lineage>
</organism>
<dbReference type="Proteomes" id="UP001150830">
    <property type="component" value="Unassembled WGS sequence"/>
</dbReference>
<comment type="caution">
    <text evidence="9">The sequence shown here is derived from an EMBL/GenBank/DDBJ whole genome shotgun (WGS) entry which is preliminary data.</text>
</comment>
<dbReference type="GO" id="GO:0033990">
    <property type="term" value="F:ectoine synthase activity"/>
    <property type="evidence" value="ECO:0007669"/>
    <property type="project" value="UniProtKB-EC"/>
</dbReference>
<dbReference type="AlphaFoldDB" id="A0A9X3EE24"/>
<gene>
    <name evidence="8" type="primary">ectC</name>
    <name evidence="9" type="ORF">OUO13_07310</name>
</gene>
<evidence type="ECO:0000256" key="7">
    <source>
        <dbReference type="ARBA" id="ARBA00048714"/>
    </source>
</evidence>
<dbReference type="SUPFAM" id="SSF51182">
    <property type="entry name" value="RmlC-like cupins"/>
    <property type="match status" value="1"/>
</dbReference>
<dbReference type="InterPro" id="IPR011051">
    <property type="entry name" value="RmlC_Cupin_sf"/>
</dbReference>
<dbReference type="InterPro" id="IPR014710">
    <property type="entry name" value="RmlC-like_jellyroll"/>
</dbReference>
<dbReference type="EC" id="4.2.1.108" evidence="3 8"/>
<name>A0A9X3EE24_9GAMM</name>
<protein>
    <recommendedName>
        <fullName evidence="4 8">L-ectoine synthase</fullName>
        <ecNumber evidence="3 8">4.2.1.108</ecNumber>
    </recommendedName>
    <alternativeName>
        <fullName evidence="6 8">N-acetyldiaminobutyrate dehydratase</fullName>
    </alternativeName>
</protein>
<evidence type="ECO:0000256" key="5">
    <source>
        <dbReference type="ARBA" id="ARBA00023239"/>
    </source>
</evidence>
<dbReference type="HAMAP" id="MF_01255">
    <property type="entry name" value="Ectoine_synth"/>
    <property type="match status" value="1"/>
</dbReference>
<comment type="pathway">
    <text evidence="1 8">Amine and polyamine biosynthesis; ectoine biosynthesis; L-ectoine from L-aspartate 4-semialdehyde: step 3/3.</text>
</comment>
<dbReference type="CDD" id="cd06978">
    <property type="entry name" value="cupin_EctC"/>
    <property type="match status" value="1"/>
</dbReference>
<evidence type="ECO:0000313" key="9">
    <source>
        <dbReference type="EMBL" id="MCY0964990.1"/>
    </source>
</evidence>
<evidence type="ECO:0000256" key="4">
    <source>
        <dbReference type="ARBA" id="ARBA00019707"/>
    </source>
</evidence>
<dbReference type="EMBL" id="JAPNOA010000020">
    <property type="protein sequence ID" value="MCY0964990.1"/>
    <property type="molecule type" value="Genomic_DNA"/>
</dbReference>
<dbReference type="Pfam" id="PF06339">
    <property type="entry name" value="Ectoine_synth"/>
    <property type="match status" value="1"/>
</dbReference>
<keyword evidence="5 8" id="KW-0456">Lyase</keyword>
<evidence type="ECO:0000256" key="1">
    <source>
        <dbReference type="ARBA" id="ARBA00005181"/>
    </source>
</evidence>
<dbReference type="Gene3D" id="2.60.120.10">
    <property type="entry name" value="Jelly Rolls"/>
    <property type="match status" value="1"/>
</dbReference>
<dbReference type="InterPro" id="IPR010462">
    <property type="entry name" value="Ectoine_synth"/>
</dbReference>
<dbReference type="RefSeq" id="WP_283173207.1">
    <property type="nucleotide sequence ID" value="NZ_JAPNOA010000020.1"/>
</dbReference>